<accession>A0A2W2AEP7</accession>
<keyword evidence="2" id="KW-1185">Reference proteome</keyword>
<keyword evidence="1" id="KW-0808">Transferase</keyword>
<dbReference type="AlphaFoldDB" id="A0A2W2AEP7"/>
<dbReference type="CDD" id="cd04647">
    <property type="entry name" value="LbH_MAT_like"/>
    <property type="match status" value="1"/>
</dbReference>
<protein>
    <submittedName>
        <fullName evidence="1">Acyltransferase</fullName>
    </submittedName>
</protein>
<dbReference type="GO" id="GO:0016746">
    <property type="term" value="F:acyltransferase activity"/>
    <property type="evidence" value="ECO:0007669"/>
    <property type="project" value="UniProtKB-KW"/>
</dbReference>
<dbReference type="InterPro" id="IPR011004">
    <property type="entry name" value="Trimer_LpxA-like_sf"/>
</dbReference>
<gene>
    <name evidence="1" type="ORF">DN068_15515</name>
</gene>
<dbReference type="Proteomes" id="UP000248745">
    <property type="component" value="Unassembled WGS sequence"/>
</dbReference>
<keyword evidence="1" id="KW-0012">Acyltransferase</keyword>
<dbReference type="InterPro" id="IPR051159">
    <property type="entry name" value="Hexapeptide_acetyltransf"/>
</dbReference>
<comment type="caution">
    <text evidence="1">The sequence shown here is derived from an EMBL/GenBank/DDBJ whole genome shotgun (WGS) entry which is preliminary data.</text>
</comment>
<proteinExistence type="predicted"/>
<evidence type="ECO:0000313" key="2">
    <source>
        <dbReference type="Proteomes" id="UP000248745"/>
    </source>
</evidence>
<sequence length="160" mass="16973">MKISNLTIGADVVVDPTSSINNITIGNATKVAKYCSLYGAADHPLEIGKEVYVGMFSIINGYAAKIKIGNNVSIAQHVNIMADSGPNASVEMQKYFPLIQGAITIGDHCWLGANCIIMPGVQLGEFTVVAANSFVNTSFPPYSVIGGNPAKLIRTLKKEI</sequence>
<evidence type="ECO:0000313" key="1">
    <source>
        <dbReference type="EMBL" id="PZF72042.1"/>
    </source>
</evidence>
<dbReference type="Pfam" id="PF14602">
    <property type="entry name" value="Hexapep_2"/>
    <property type="match status" value="1"/>
</dbReference>
<name>A0A2W2AEP7_9BACT</name>
<organism evidence="1 2">
    <name type="scientific">Taibaiella soli</name>
    <dbReference type="NCBI Taxonomy" id="1649169"/>
    <lineage>
        <taxon>Bacteria</taxon>
        <taxon>Pseudomonadati</taxon>
        <taxon>Bacteroidota</taxon>
        <taxon>Chitinophagia</taxon>
        <taxon>Chitinophagales</taxon>
        <taxon>Chitinophagaceae</taxon>
        <taxon>Taibaiella</taxon>
    </lineage>
</organism>
<dbReference type="SUPFAM" id="SSF51161">
    <property type="entry name" value="Trimeric LpxA-like enzymes"/>
    <property type="match status" value="1"/>
</dbReference>
<dbReference type="RefSeq" id="WP_110999855.1">
    <property type="nucleotide sequence ID" value="NZ_QKTW01000020.1"/>
</dbReference>
<dbReference type="Gene3D" id="2.160.10.10">
    <property type="entry name" value="Hexapeptide repeat proteins"/>
    <property type="match status" value="1"/>
</dbReference>
<dbReference type="OrthoDB" id="9814490at2"/>
<dbReference type="PANTHER" id="PTHR23416">
    <property type="entry name" value="SIALIC ACID SYNTHASE-RELATED"/>
    <property type="match status" value="1"/>
</dbReference>
<dbReference type="InterPro" id="IPR001451">
    <property type="entry name" value="Hexapep"/>
</dbReference>
<reference evidence="1 2" key="1">
    <citation type="submission" date="2018-06" db="EMBL/GenBank/DDBJ databases">
        <title>Mucibacter soli gen. nov., sp. nov., a new member of the family Chitinophagaceae producing mucin.</title>
        <authorList>
            <person name="Kim M.-K."/>
            <person name="Park S."/>
            <person name="Kim T.-S."/>
            <person name="Joung Y."/>
            <person name="Han J.-H."/>
            <person name="Kim S.B."/>
        </authorList>
    </citation>
    <scope>NUCLEOTIDE SEQUENCE [LARGE SCALE GENOMIC DNA]</scope>
    <source>
        <strain evidence="1 2">R1-15</strain>
    </source>
</reference>
<dbReference type="EMBL" id="QKTW01000020">
    <property type="protein sequence ID" value="PZF72042.1"/>
    <property type="molecule type" value="Genomic_DNA"/>
</dbReference>